<dbReference type="InterPro" id="IPR003703">
    <property type="entry name" value="Acyl_CoA_thio"/>
</dbReference>
<dbReference type="InterPro" id="IPR029069">
    <property type="entry name" value="HotDog_dom_sf"/>
</dbReference>
<sequence>MTTRTLPTSAIFTAAAALTPAEPMHFDLAFDATTQPCPWPKAYGGDLVAQAAVAAMRSVTYGKTLASMHSYFLRPADIGATIRYEVELLRDGRGYSTRQIRAYQNGKPVYVCLASFAAGEPGGHFRAEPDRIYPEPEDLPSAAEYLADRTGGSMTDESKAYWSAGRSFDMRHVPGPVYLNIDGDPVPHQAVWVKPFDALRAVDGLTEAQRDLAALAYVCDYTILEPVLRVLGNPWAEPGLVTASLDHAMWFHRPVVFDDWLLYAQEAAAAESGRGLGVGRFFTRDRRHVATVLQEGMIRPA</sequence>
<dbReference type="GO" id="GO:0009062">
    <property type="term" value="P:fatty acid catabolic process"/>
    <property type="evidence" value="ECO:0007669"/>
    <property type="project" value="TreeGrafter"/>
</dbReference>
<dbReference type="PANTHER" id="PTHR11066">
    <property type="entry name" value="ACYL-COA THIOESTERASE"/>
    <property type="match status" value="1"/>
</dbReference>
<keyword evidence="6" id="KW-1185">Reference proteome</keyword>
<dbReference type="Pfam" id="PF02551">
    <property type="entry name" value="Acyl_CoA_thio"/>
    <property type="match status" value="1"/>
</dbReference>
<evidence type="ECO:0000259" key="4">
    <source>
        <dbReference type="Pfam" id="PF13622"/>
    </source>
</evidence>
<reference evidence="5 6" key="1">
    <citation type="submission" date="2019-12" db="EMBL/GenBank/DDBJ databases">
        <title>Nocardia sp. nov. ET3-3 isolated from soil.</title>
        <authorList>
            <person name="Kanchanasin P."/>
            <person name="Tanasupawat S."/>
            <person name="Yuki M."/>
            <person name="Kudo T."/>
        </authorList>
    </citation>
    <scope>NUCLEOTIDE SEQUENCE [LARGE SCALE GENOMIC DNA]</scope>
    <source>
        <strain evidence="5 6">ET3-3</strain>
    </source>
</reference>
<dbReference type="InterPro" id="IPR025652">
    <property type="entry name" value="TesB_C"/>
</dbReference>
<evidence type="ECO:0000256" key="1">
    <source>
        <dbReference type="ARBA" id="ARBA00006538"/>
    </source>
</evidence>
<dbReference type="AlphaFoldDB" id="A0A7K1UUQ4"/>
<dbReference type="CDD" id="cd03445">
    <property type="entry name" value="Thioesterase_II_repeat2"/>
    <property type="match status" value="1"/>
</dbReference>
<dbReference type="SUPFAM" id="SSF54637">
    <property type="entry name" value="Thioesterase/thiol ester dehydrase-isomerase"/>
    <property type="match status" value="2"/>
</dbReference>
<feature type="domain" description="Acyl-CoA thioesterase-like N-terminal HotDog" evidence="4">
    <location>
        <begin position="38"/>
        <end position="116"/>
    </location>
</feature>
<dbReference type="GO" id="GO:0006637">
    <property type="term" value="P:acyl-CoA metabolic process"/>
    <property type="evidence" value="ECO:0007669"/>
    <property type="project" value="InterPro"/>
</dbReference>
<dbReference type="PANTHER" id="PTHR11066:SF34">
    <property type="entry name" value="ACYL-COENZYME A THIOESTERASE 8"/>
    <property type="match status" value="1"/>
</dbReference>
<dbReference type="Pfam" id="PF13622">
    <property type="entry name" value="4HBT_3"/>
    <property type="match status" value="1"/>
</dbReference>
<feature type="domain" description="Acyl-CoA thioesterase 2 C-terminal" evidence="3">
    <location>
        <begin position="174"/>
        <end position="297"/>
    </location>
</feature>
<accession>A0A7K1UUQ4</accession>
<dbReference type="EMBL" id="WRPP01000002">
    <property type="protein sequence ID" value="MVU78080.1"/>
    <property type="molecule type" value="Genomic_DNA"/>
</dbReference>
<evidence type="ECO:0000259" key="3">
    <source>
        <dbReference type="Pfam" id="PF02551"/>
    </source>
</evidence>
<evidence type="ECO:0000313" key="6">
    <source>
        <dbReference type="Proteomes" id="UP000466794"/>
    </source>
</evidence>
<dbReference type="RefSeq" id="WP_157387645.1">
    <property type="nucleotide sequence ID" value="NZ_WRPP01000002.1"/>
</dbReference>
<dbReference type="Proteomes" id="UP000466794">
    <property type="component" value="Unassembled WGS sequence"/>
</dbReference>
<proteinExistence type="inferred from homology"/>
<dbReference type="CDD" id="cd03444">
    <property type="entry name" value="Thioesterase_II_repeat1"/>
    <property type="match status" value="1"/>
</dbReference>
<keyword evidence="2" id="KW-0378">Hydrolase</keyword>
<comment type="caution">
    <text evidence="5">The sequence shown here is derived from an EMBL/GenBank/DDBJ whole genome shotgun (WGS) entry which is preliminary data.</text>
</comment>
<dbReference type="InterPro" id="IPR042171">
    <property type="entry name" value="Acyl-CoA_hotdog"/>
</dbReference>
<comment type="similarity">
    <text evidence="1">Belongs to the C/M/P thioester hydrolase family.</text>
</comment>
<name>A0A7K1UUQ4_9NOCA</name>
<dbReference type="Gene3D" id="2.40.160.210">
    <property type="entry name" value="Acyl-CoA thioesterase, double hotdog domain"/>
    <property type="match status" value="1"/>
</dbReference>
<gene>
    <name evidence="5" type="ORF">GPX89_12600</name>
</gene>
<evidence type="ECO:0000256" key="2">
    <source>
        <dbReference type="ARBA" id="ARBA00022801"/>
    </source>
</evidence>
<dbReference type="GO" id="GO:0047617">
    <property type="term" value="F:fatty acyl-CoA hydrolase activity"/>
    <property type="evidence" value="ECO:0007669"/>
    <property type="project" value="InterPro"/>
</dbReference>
<organism evidence="5 6">
    <name type="scientific">Nocardia terrae</name>
    <dbReference type="NCBI Taxonomy" id="2675851"/>
    <lineage>
        <taxon>Bacteria</taxon>
        <taxon>Bacillati</taxon>
        <taxon>Actinomycetota</taxon>
        <taxon>Actinomycetes</taxon>
        <taxon>Mycobacteriales</taxon>
        <taxon>Nocardiaceae</taxon>
        <taxon>Nocardia</taxon>
    </lineage>
</organism>
<dbReference type="InterPro" id="IPR049449">
    <property type="entry name" value="TesB_ACOT8-like_N"/>
</dbReference>
<evidence type="ECO:0000313" key="5">
    <source>
        <dbReference type="EMBL" id="MVU78080.1"/>
    </source>
</evidence>
<protein>
    <submittedName>
        <fullName evidence="5">Acyl-CoA thioesterase II</fullName>
    </submittedName>
</protein>